<dbReference type="EMBL" id="JMQC01000008">
    <property type="protein sequence ID" value="KFN01015.1"/>
    <property type="molecule type" value="Genomic_DNA"/>
</dbReference>
<dbReference type="PATRIC" id="fig|1405.8.peg.1344"/>
<protein>
    <submittedName>
        <fullName evidence="1">Uncharacterized protein</fullName>
    </submittedName>
</protein>
<dbReference type="AlphaFoldDB" id="A0A090YRH2"/>
<organism evidence="1 2">
    <name type="scientific">Bacillus clarus</name>
    <dbReference type="NCBI Taxonomy" id="2338372"/>
    <lineage>
        <taxon>Bacteria</taxon>
        <taxon>Bacillati</taxon>
        <taxon>Bacillota</taxon>
        <taxon>Bacilli</taxon>
        <taxon>Bacillales</taxon>
        <taxon>Bacillaceae</taxon>
        <taxon>Bacillus</taxon>
        <taxon>Bacillus cereus group</taxon>
    </lineage>
</organism>
<dbReference type="Proteomes" id="UP000029389">
    <property type="component" value="Unassembled WGS sequence"/>
</dbReference>
<gene>
    <name evidence="1" type="ORF">DJ93_1165</name>
</gene>
<sequence>MKNLTVESALKVNYMKELVMLTELERQLQRGNIDYWVFEDCGKVGLSVTTEFWQDLLGISISIKHEDLQSFYLVQAFVIDNRDWEMIELNPATFATMIEAYHEIERIIGRLPEVVEQSLLENQEDADYVTGVVEVFREIADEHPKGIAIR</sequence>
<proteinExistence type="predicted"/>
<accession>A0A090YRH2</accession>
<comment type="caution">
    <text evidence="1">The sequence shown here is derived from an EMBL/GenBank/DDBJ whole genome shotgun (WGS) entry which is preliminary data.</text>
</comment>
<name>A0A090YRH2_9BACI</name>
<reference evidence="1 2" key="1">
    <citation type="submission" date="2014-04" db="EMBL/GenBank/DDBJ databases">
        <authorList>
            <person name="Bishop-Lilly K.A."/>
            <person name="Broomall S.M."/>
            <person name="Chain P.S."/>
            <person name="Chertkov O."/>
            <person name="Coyne S.R."/>
            <person name="Daligault H.E."/>
            <person name="Davenport K.W."/>
            <person name="Erkkila T."/>
            <person name="Frey K.G."/>
            <person name="Gibbons H.S."/>
            <person name="Gu W."/>
            <person name="Jaissle J."/>
            <person name="Johnson S.L."/>
            <person name="Koroleva G.I."/>
            <person name="Ladner J.T."/>
            <person name="Lo C.-C."/>
            <person name="Minogue T.D."/>
            <person name="Munk C."/>
            <person name="Palacios G.F."/>
            <person name="Redden C.L."/>
            <person name="Rosenzweig C.N."/>
            <person name="Scholz M.B."/>
            <person name="Teshima H."/>
            <person name="Xu Y."/>
        </authorList>
    </citation>
    <scope>NUCLEOTIDE SEQUENCE [LARGE SCALE GENOMIC DNA]</scope>
    <source>
        <strain evidence="1 2">BHP</strain>
    </source>
</reference>
<evidence type="ECO:0000313" key="2">
    <source>
        <dbReference type="Proteomes" id="UP000029389"/>
    </source>
</evidence>
<evidence type="ECO:0000313" key="1">
    <source>
        <dbReference type="EMBL" id="KFN01015.1"/>
    </source>
</evidence>